<reference evidence="1 2" key="1">
    <citation type="submission" date="2018-02" db="EMBL/GenBank/DDBJ databases">
        <title>The genomes of Aspergillus section Nigri reveals drivers in fungal speciation.</title>
        <authorList>
            <consortium name="DOE Joint Genome Institute"/>
            <person name="Vesth T.C."/>
            <person name="Nybo J."/>
            <person name="Theobald S."/>
            <person name="Brandl J."/>
            <person name="Frisvad J.C."/>
            <person name="Nielsen K.F."/>
            <person name="Lyhne E.K."/>
            <person name="Kogle M.E."/>
            <person name="Kuo A."/>
            <person name="Riley R."/>
            <person name="Clum A."/>
            <person name="Nolan M."/>
            <person name="Lipzen A."/>
            <person name="Salamov A."/>
            <person name="Henrissat B."/>
            <person name="Wiebenga A."/>
            <person name="De vries R.P."/>
            <person name="Grigoriev I.V."/>
            <person name="Mortensen U.H."/>
            <person name="Andersen M.R."/>
            <person name="Baker S.E."/>
        </authorList>
    </citation>
    <scope>NUCLEOTIDE SEQUENCE [LARGE SCALE GENOMIC DNA]</scope>
    <source>
        <strain evidence="1 2">CBS 112811</strain>
    </source>
</reference>
<keyword evidence="2" id="KW-1185">Reference proteome</keyword>
<gene>
    <name evidence="1" type="ORF">BO85DRAFT_483728</name>
</gene>
<dbReference type="GeneID" id="37166578"/>
<proteinExistence type="predicted"/>
<dbReference type="RefSeq" id="XP_025519625.1">
    <property type="nucleotide sequence ID" value="XM_025663176.1"/>
</dbReference>
<organism evidence="1 2">
    <name type="scientific">Aspergillus piperis CBS 112811</name>
    <dbReference type="NCBI Taxonomy" id="1448313"/>
    <lineage>
        <taxon>Eukaryota</taxon>
        <taxon>Fungi</taxon>
        <taxon>Dikarya</taxon>
        <taxon>Ascomycota</taxon>
        <taxon>Pezizomycotina</taxon>
        <taxon>Eurotiomycetes</taxon>
        <taxon>Eurotiomycetidae</taxon>
        <taxon>Eurotiales</taxon>
        <taxon>Aspergillaceae</taxon>
        <taxon>Aspergillus</taxon>
        <taxon>Aspergillus subgen. Circumdati</taxon>
    </lineage>
</organism>
<dbReference type="AlphaFoldDB" id="A0A8G1VTD9"/>
<evidence type="ECO:0000313" key="2">
    <source>
        <dbReference type="Proteomes" id="UP000249526"/>
    </source>
</evidence>
<accession>A0A8G1VTD9</accession>
<evidence type="ECO:0000313" key="1">
    <source>
        <dbReference type="EMBL" id="RAH61703.1"/>
    </source>
</evidence>
<dbReference type="EMBL" id="KZ825055">
    <property type="protein sequence ID" value="RAH61703.1"/>
    <property type="molecule type" value="Genomic_DNA"/>
</dbReference>
<sequence>MPTPILALIQLKHRQPARIPLHAATTHLSLRPKPAPHVAGTNWPTSGSLTPRVDVLVWLSQFGVASAYEGVGEIVAQLLDCTSPPAQLLFQYAAMEEIGGVVAKAWGANSRVVGMDWAGVGMSGRIMGGGGGEVVSMTLLRGWAYLVLPETDWMMMCSLRDSRGWFIDYEGASDGSGTVALDTAASELENWYNATGFFTNVTWNPYYEAGPSIDTLQDLDVSSTKSVALWVDSRVLGGGDVKGTTHIIGLTSKPQINATDNSIKFGYWTWGKPARVMDGKLDFIQGSIKGVFVATV</sequence>
<dbReference type="Proteomes" id="UP000249526">
    <property type="component" value="Unassembled WGS sequence"/>
</dbReference>
<protein>
    <submittedName>
        <fullName evidence="1">Uncharacterized protein</fullName>
    </submittedName>
</protein>
<name>A0A8G1VTD9_9EURO</name>